<protein>
    <submittedName>
        <fullName evidence="1">Uncharacterized protein</fullName>
    </submittedName>
</protein>
<dbReference type="Proteomes" id="UP000285478">
    <property type="component" value="Chromosome"/>
</dbReference>
<dbReference type="RefSeq" id="WP_128385450.1">
    <property type="nucleotide sequence ID" value="NZ_CP035033.1"/>
</dbReference>
<keyword evidence="2" id="KW-1185">Reference proteome</keyword>
<organism evidence="1 2">
    <name type="scientific">Hydrogenovibrio thermophilus</name>
    <dbReference type="NCBI Taxonomy" id="265883"/>
    <lineage>
        <taxon>Bacteria</taxon>
        <taxon>Pseudomonadati</taxon>
        <taxon>Pseudomonadota</taxon>
        <taxon>Gammaproteobacteria</taxon>
        <taxon>Thiotrichales</taxon>
        <taxon>Piscirickettsiaceae</taxon>
        <taxon>Hydrogenovibrio</taxon>
    </lineage>
</organism>
<dbReference type="KEGG" id="htr:EPV75_11210"/>
<accession>A0A410H5J8</accession>
<proteinExistence type="predicted"/>
<evidence type="ECO:0000313" key="2">
    <source>
        <dbReference type="Proteomes" id="UP000285478"/>
    </source>
</evidence>
<dbReference type="EMBL" id="CP035033">
    <property type="protein sequence ID" value="QAB16191.1"/>
    <property type="molecule type" value="Genomic_DNA"/>
</dbReference>
<reference evidence="1 2" key="1">
    <citation type="journal article" date="2018" name="Environ. Microbiol.">
        <title>Genomes of ubiquitous marine and hypersaline Hydrogenovibrio, Thiomicrorhabdus and Thiomicrospira spp. encode a diversity of mechanisms to sustain chemolithoautotrophy in heterogeneous environments.</title>
        <authorList>
            <person name="Scott K.M."/>
            <person name="Williams J."/>
            <person name="Porter C.M.B."/>
            <person name="Russel S."/>
            <person name="Harmer T.L."/>
            <person name="Paul J.H."/>
            <person name="Antonen K.M."/>
            <person name="Bridges M.K."/>
            <person name="Camper G.J."/>
            <person name="Campla C.K."/>
            <person name="Casella L.G."/>
            <person name="Chase E."/>
            <person name="Conrad J.W."/>
            <person name="Cruz M.C."/>
            <person name="Dunlap D.S."/>
            <person name="Duran L."/>
            <person name="Fahsbender E.M."/>
            <person name="Goldsmith D.B."/>
            <person name="Keeley R.F."/>
            <person name="Kondoff M.R."/>
            <person name="Kussy B.I."/>
            <person name="Lane M.K."/>
            <person name="Lawler S."/>
            <person name="Leigh B.A."/>
            <person name="Lewis C."/>
            <person name="Lostal L.M."/>
            <person name="Marking D."/>
            <person name="Mancera P.A."/>
            <person name="McClenthan E.C."/>
            <person name="McIntyre E.A."/>
            <person name="Mine J.A."/>
            <person name="Modi S."/>
            <person name="Moore B.D."/>
            <person name="Morgan W.A."/>
            <person name="Nelson K.M."/>
            <person name="Nguyen K.N."/>
            <person name="Ogburn N."/>
            <person name="Parrino D.G."/>
            <person name="Pedapudi A.D."/>
            <person name="Pelham R.P."/>
            <person name="Preece A.M."/>
            <person name="Rampersad E.A."/>
            <person name="Richardson J.C."/>
            <person name="Rodgers C.M."/>
            <person name="Schaffer B.L."/>
            <person name="Sheridan N.E."/>
            <person name="Solone M.R."/>
            <person name="Staley Z.R."/>
            <person name="Tabuchi M."/>
            <person name="Waide R.J."/>
            <person name="Wanjugi P.W."/>
            <person name="Young S."/>
            <person name="Clum A."/>
            <person name="Daum C."/>
            <person name="Huntemann M."/>
            <person name="Ivanova N."/>
            <person name="Kyrpides N."/>
            <person name="Mikhailova N."/>
            <person name="Palaniappan K."/>
            <person name="Pillay M."/>
            <person name="Reddy T.B.K."/>
            <person name="Shapiro N."/>
            <person name="Stamatis D."/>
            <person name="Varghese N."/>
            <person name="Woyke T."/>
            <person name="Boden R."/>
            <person name="Freyermuth S.K."/>
            <person name="Kerfeld C.A."/>
        </authorList>
    </citation>
    <scope>NUCLEOTIDE SEQUENCE [LARGE SCALE GENOMIC DNA]</scope>
    <source>
        <strain evidence="1 2">JR-2</strain>
    </source>
</reference>
<gene>
    <name evidence="1" type="ORF">EPV75_11210</name>
</gene>
<sequence>MKKWIIEGLKANNGKGWPKEISKYIWENYEAQLKSSGDLLYTWQYDVRWAAQKLRYEGILKPVNGRRDLPWELA</sequence>
<evidence type="ECO:0000313" key="1">
    <source>
        <dbReference type="EMBL" id="QAB16191.1"/>
    </source>
</evidence>
<dbReference type="AlphaFoldDB" id="A0A410H5J8"/>
<name>A0A410H5J8_9GAMM</name>